<proteinExistence type="predicted"/>
<dbReference type="AlphaFoldDB" id="A0A6C0BRF3"/>
<evidence type="ECO:0000313" key="1">
    <source>
        <dbReference type="EMBL" id="QHS94640.1"/>
    </source>
</evidence>
<protein>
    <submittedName>
        <fullName evidence="1">Uncharacterized protein</fullName>
    </submittedName>
</protein>
<accession>A0A6C0BRF3</accession>
<dbReference type="EMBL" id="MN739228">
    <property type="protein sequence ID" value="QHS94640.1"/>
    <property type="molecule type" value="Genomic_DNA"/>
</dbReference>
<sequence>MLDYYSYMPGPSKESGCDEIFTSMICRDRSMIRNERQMRYHINKLLDYEIDRYGGLGSYTGWNITTRISIINNMRDKVQLIQKSTLMWRKLRVFAMTLGTFIVAKNIRYKFLPGGDYMKEIQEKYKDVFQ</sequence>
<name>A0A6C0BRF3_9ZZZZ</name>
<organism evidence="1">
    <name type="scientific">viral metagenome</name>
    <dbReference type="NCBI Taxonomy" id="1070528"/>
    <lineage>
        <taxon>unclassified sequences</taxon>
        <taxon>metagenomes</taxon>
        <taxon>organismal metagenomes</taxon>
    </lineage>
</organism>
<reference evidence="1" key="1">
    <citation type="journal article" date="2020" name="Nature">
        <title>Giant virus diversity and host interactions through global metagenomics.</title>
        <authorList>
            <person name="Schulz F."/>
            <person name="Roux S."/>
            <person name="Paez-Espino D."/>
            <person name="Jungbluth S."/>
            <person name="Walsh D.A."/>
            <person name="Denef V.J."/>
            <person name="McMahon K.D."/>
            <person name="Konstantinidis K.T."/>
            <person name="Eloe-Fadrosh E.A."/>
            <person name="Kyrpides N.C."/>
            <person name="Woyke T."/>
        </authorList>
    </citation>
    <scope>NUCLEOTIDE SEQUENCE</scope>
    <source>
        <strain evidence="1">GVMAG-M-3300018416-45</strain>
    </source>
</reference>